<feature type="domain" description="ABC transporter" evidence="4">
    <location>
        <begin position="2"/>
        <end position="227"/>
    </location>
</feature>
<reference evidence="6" key="1">
    <citation type="submission" date="2017-02" db="EMBL/GenBank/DDBJ databases">
        <authorList>
            <person name="Varghese N."/>
            <person name="Submissions S."/>
        </authorList>
    </citation>
    <scope>NUCLEOTIDE SEQUENCE [LARGE SCALE GENOMIC DNA]</scope>
    <source>
        <strain evidence="6">DSM 22270</strain>
    </source>
</reference>
<dbReference type="Proteomes" id="UP000190897">
    <property type="component" value="Unassembled WGS sequence"/>
</dbReference>
<evidence type="ECO:0000313" key="5">
    <source>
        <dbReference type="EMBL" id="SKB52539.1"/>
    </source>
</evidence>
<evidence type="ECO:0000256" key="2">
    <source>
        <dbReference type="ARBA" id="ARBA00022741"/>
    </source>
</evidence>
<dbReference type="SUPFAM" id="SSF52540">
    <property type="entry name" value="P-loop containing nucleoside triphosphate hydrolases"/>
    <property type="match status" value="1"/>
</dbReference>
<dbReference type="InterPro" id="IPR051782">
    <property type="entry name" value="ABC_Transporter_VariousFunc"/>
</dbReference>
<evidence type="ECO:0000313" key="6">
    <source>
        <dbReference type="Proteomes" id="UP000190897"/>
    </source>
</evidence>
<dbReference type="GO" id="GO:0016887">
    <property type="term" value="F:ATP hydrolysis activity"/>
    <property type="evidence" value="ECO:0007669"/>
    <property type="project" value="InterPro"/>
</dbReference>
<dbReference type="PROSITE" id="PS50893">
    <property type="entry name" value="ABC_TRANSPORTER_2"/>
    <property type="match status" value="1"/>
</dbReference>
<keyword evidence="2" id="KW-0547">Nucleotide-binding</keyword>
<dbReference type="AlphaFoldDB" id="A0A1T5BZQ5"/>
<dbReference type="PANTHER" id="PTHR42939">
    <property type="entry name" value="ABC TRANSPORTER ATP-BINDING PROTEIN ALBC-RELATED"/>
    <property type="match status" value="1"/>
</dbReference>
<dbReference type="EMBL" id="FUZA01000001">
    <property type="protein sequence ID" value="SKB52539.1"/>
    <property type="molecule type" value="Genomic_DNA"/>
</dbReference>
<dbReference type="InterPro" id="IPR003593">
    <property type="entry name" value="AAA+_ATPase"/>
</dbReference>
<dbReference type="GO" id="GO:0005524">
    <property type="term" value="F:ATP binding"/>
    <property type="evidence" value="ECO:0007669"/>
    <property type="project" value="UniProtKB-KW"/>
</dbReference>
<gene>
    <name evidence="5" type="ORF">SAMN05660293_00753</name>
</gene>
<evidence type="ECO:0000259" key="4">
    <source>
        <dbReference type="PROSITE" id="PS50893"/>
    </source>
</evidence>
<accession>A0A1T5BZQ5</accession>
<name>A0A1T5BZQ5_9BACT</name>
<sequence length="279" mass="31812">MIHLDRVTFGYSKKKKLFEDLSLHLESGHIYGLLGTNGAGKSSLLRNMVGLLFPQTGKIHVGGYEPKKRLPAFLQDVFFLPEEIYLPSVTIRKYLEIMAPFYPKFDEAQFENYISQMDLPAGNKLTDMSYGQRKKFLIAFALSTNTKVLIMDEPTNGLDIPSKSQFRKLVSTSLDKNRLILISTHQVRDLDNLIDSIIILENSKILIQHSLDTVAEKLCFGTLASIDYDSRVLYSEPSIKGYKAVFENSDLEESRVDLEYLFNAVLENPERIKQIFSKN</sequence>
<dbReference type="Pfam" id="PF00005">
    <property type="entry name" value="ABC_tran"/>
    <property type="match status" value="1"/>
</dbReference>
<dbReference type="STRING" id="651661.SAMN05660293_00753"/>
<keyword evidence="1" id="KW-0813">Transport</keyword>
<dbReference type="InterPro" id="IPR003439">
    <property type="entry name" value="ABC_transporter-like_ATP-bd"/>
</dbReference>
<dbReference type="Gene3D" id="3.40.50.300">
    <property type="entry name" value="P-loop containing nucleotide triphosphate hydrolases"/>
    <property type="match status" value="1"/>
</dbReference>
<organism evidence="5 6">
    <name type="scientific">Dyadobacter psychrophilus</name>
    <dbReference type="NCBI Taxonomy" id="651661"/>
    <lineage>
        <taxon>Bacteria</taxon>
        <taxon>Pseudomonadati</taxon>
        <taxon>Bacteroidota</taxon>
        <taxon>Cytophagia</taxon>
        <taxon>Cytophagales</taxon>
        <taxon>Spirosomataceae</taxon>
        <taxon>Dyadobacter</taxon>
    </lineage>
</organism>
<dbReference type="InterPro" id="IPR027417">
    <property type="entry name" value="P-loop_NTPase"/>
</dbReference>
<evidence type="ECO:0000256" key="1">
    <source>
        <dbReference type="ARBA" id="ARBA00022448"/>
    </source>
</evidence>
<keyword evidence="6" id="KW-1185">Reference proteome</keyword>
<protein>
    <submittedName>
        <fullName evidence="5">ABC-2 type transport system ATP-binding protein</fullName>
    </submittedName>
</protein>
<evidence type="ECO:0000256" key="3">
    <source>
        <dbReference type="ARBA" id="ARBA00022840"/>
    </source>
</evidence>
<keyword evidence="3 5" id="KW-0067">ATP-binding</keyword>
<dbReference type="CDD" id="cd03230">
    <property type="entry name" value="ABC_DR_subfamily_A"/>
    <property type="match status" value="1"/>
</dbReference>
<dbReference type="RefSeq" id="WP_082213299.1">
    <property type="nucleotide sequence ID" value="NZ_FUZA01000001.1"/>
</dbReference>
<dbReference type="PANTHER" id="PTHR42939:SF1">
    <property type="entry name" value="ABC TRANSPORTER ATP-BINDING PROTEIN ALBC-RELATED"/>
    <property type="match status" value="1"/>
</dbReference>
<dbReference type="OrthoDB" id="9808363at2"/>
<proteinExistence type="predicted"/>
<dbReference type="SMART" id="SM00382">
    <property type="entry name" value="AAA"/>
    <property type="match status" value="1"/>
</dbReference>